<protein>
    <submittedName>
        <fullName evidence="1">Uncharacterized protein</fullName>
    </submittedName>
</protein>
<proteinExistence type="predicted"/>
<dbReference type="AlphaFoldDB" id="A0ABD2XBW5"/>
<dbReference type="Proteomes" id="UP001627154">
    <property type="component" value="Unassembled WGS sequence"/>
</dbReference>
<keyword evidence="2" id="KW-1185">Reference proteome</keyword>
<sequence>MRNNNSSKKEIPLGRTRSRFHLTRRVWTSIAGCVSWCCAAYATARAVQCRIGNGFPVYKQRTQPGSTASEPEVSLEPGCSGWWVMRRLPPPPPPSLYLPFSWLSKAIAEHRQSKNYMRERQLLIIYGLYRVNCPPSWIRVLTRYRPYICGQSYTLYANTIPALYAYLHRTTRYMHMQLALSGCCVKLGSFSLYRERASPPPFQLAISSRPCRREREASSLFLFYAKANSFTAFQASQQARGRRGGALFTRDASVQRAATAQPLSYIQYAARIEKNIPPTACAALRAPSASAAAAAAAAVVVATLRDITAVVQRASEEKMQRIYYIPWRIPPRRRVRTARSQSA</sequence>
<gene>
    <name evidence="1" type="ORF">TKK_004712</name>
</gene>
<comment type="caution">
    <text evidence="1">The sequence shown here is derived from an EMBL/GenBank/DDBJ whole genome shotgun (WGS) entry which is preliminary data.</text>
</comment>
<evidence type="ECO:0000313" key="1">
    <source>
        <dbReference type="EMBL" id="KAL3402161.1"/>
    </source>
</evidence>
<organism evidence="1 2">
    <name type="scientific">Trichogramma kaykai</name>
    <dbReference type="NCBI Taxonomy" id="54128"/>
    <lineage>
        <taxon>Eukaryota</taxon>
        <taxon>Metazoa</taxon>
        <taxon>Ecdysozoa</taxon>
        <taxon>Arthropoda</taxon>
        <taxon>Hexapoda</taxon>
        <taxon>Insecta</taxon>
        <taxon>Pterygota</taxon>
        <taxon>Neoptera</taxon>
        <taxon>Endopterygota</taxon>
        <taxon>Hymenoptera</taxon>
        <taxon>Apocrita</taxon>
        <taxon>Proctotrupomorpha</taxon>
        <taxon>Chalcidoidea</taxon>
        <taxon>Trichogrammatidae</taxon>
        <taxon>Trichogramma</taxon>
    </lineage>
</organism>
<dbReference type="EMBL" id="JBJJXI010000037">
    <property type="protein sequence ID" value="KAL3402161.1"/>
    <property type="molecule type" value="Genomic_DNA"/>
</dbReference>
<evidence type="ECO:0000313" key="2">
    <source>
        <dbReference type="Proteomes" id="UP001627154"/>
    </source>
</evidence>
<accession>A0ABD2XBW5</accession>
<name>A0ABD2XBW5_9HYME</name>
<reference evidence="1 2" key="1">
    <citation type="journal article" date="2024" name="bioRxiv">
        <title>A reference genome for Trichogramma kaykai: A tiny desert-dwelling parasitoid wasp with competing sex-ratio distorters.</title>
        <authorList>
            <person name="Culotta J."/>
            <person name="Lindsey A.R."/>
        </authorList>
    </citation>
    <scope>NUCLEOTIDE SEQUENCE [LARGE SCALE GENOMIC DNA]</scope>
    <source>
        <strain evidence="1 2">KSX58</strain>
    </source>
</reference>